<gene>
    <name evidence="2" type="ORF">C1H87_10840</name>
</gene>
<keyword evidence="1" id="KW-0812">Transmembrane</keyword>
<evidence type="ECO:0000313" key="2">
    <source>
        <dbReference type="EMBL" id="AUP79171.1"/>
    </source>
</evidence>
<keyword evidence="1" id="KW-0472">Membrane</keyword>
<dbReference type="EMBL" id="CP025791">
    <property type="protein sequence ID" value="AUP79171.1"/>
    <property type="molecule type" value="Genomic_DNA"/>
</dbReference>
<organism evidence="2 3">
    <name type="scientific">Flavivirga eckloniae</name>
    <dbReference type="NCBI Taxonomy" id="1803846"/>
    <lineage>
        <taxon>Bacteria</taxon>
        <taxon>Pseudomonadati</taxon>
        <taxon>Bacteroidota</taxon>
        <taxon>Flavobacteriia</taxon>
        <taxon>Flavobacteriales</taxon>
        <taxon>Flavobacteriaceae</taxon>
        <taxon>Flavivirga</taxon>
    </lineage>
</organism>
<evidence type="ECO:0008006" key="4">
    <source>
        <dbReference type="Google" id="ProtNLM"/>
    </source>
</evidence>
<proteinExistence type="predicted"/>
<accession>A0A2K9PQ28</accession>
<name>A0A2K9PQ28_9FLAO</name>
<feature type="transmembrane region" description="Helical" evidence="1">
    <location>
        <begin position="92"/>
        <end position="109"/>
    </location>
</feature>
<dbReference type="AlphaFoldDB" id="A0A2K9PQ28"/>
<sequence>MKRIKLLYRFLIFINVFFSILLVVQLVLLIGPDLIYWKQYEDRTFGTFQSLIEGVRLVLLLIGLFKVQHGVRAIIDEGFYNVTSQVKFKKSGFFLIIYVLISFAYNILVMKELELNIFIVNFIQYYFILLVGIGLYIFSDFIKNGGKLKQENDLTI</sequence>
<feature type="transmembrane region" description="Helical" evidence="1">
    <location>
        <begin position="7"/>
        <end position="31"/>
    </location>
</feature>
<keyword evidence="1" id="KW-1133">Transmembrane helix</keyword>
<protein>
    <recommendedName>
        <fullName evidence="4">DUF2975 domain-containing protein</fullName>
    </recommendedName>
</protein>
<dbReference type="RefSeq" id="WP_102755826.1">
    <property type="nucleotide sequence ID" value="NZ_CP025791.1"/>
</dbReference>
<feature type="transmembrane region" description="Helical" evidence="1">
    <location>
        <begin position="115"/>
        <end position="138"/>
    </location>
</feature>
<reference evidence="2 3" key="1">
    <citation type="submission" date="2018-01" db="EMBL/GenBank/DDBJ databases">
        <title>Complete genome sequence of Flavivirga eckloniae ECD14 isolated from seaweed Ecklonia cava.</title>
        <authorList>
            <person name="Lee J.H."/>
            <person name="Baik K.S."/>
            <person name="Seong C.N."/>
        </authorList>
    </citation>
    <scope>NUCLEOTIDE SEQUENCE [LARGE SCALE GENOMIC DNA]</scope>
    <source>
        <strain evidence="2 3">ECD14</strain>
    </source>
</reference>
<keyword evidence="3" id="KW-1185">Reference proteome</keyword>
<evidence type="ECO:0000256" key="1">
    <source>
        <dbReference type="SAM" id="Phobius"/>
    </source>
</evidence>
<evidence type="ECO:0000313" key="3">
    <source>
        <dbReference type="Proteomes" id="UP000235826"/>
    </source>
</evidence>
<dbReference type="OrthoDB" id="1449236at2"/>
<dbReference type="KEGG" id="fek:C1H87_10840"/>
<dbReference type="Proteomes" id="UP000235826">
    <property type="component" value="Chromosome"/>
</dbReference>